<dbReference type="PANTHER" id="PTHR12243:SF67">
    <property type="entry name" value="COREPRESSOR OF PANGOLIN, ISOFORM A-RELATED"/>
    <property type="match status" value="1"/>
</dbReference>
<dbReference type="Pfam" id="PF10545">
    <property type="entry name" value="MADF_DNA_bdg"/>
    <property type="match status" value="1"/>
</dbReference>
<dbReference type="SMART" id="SM00595">
    <property type="entry name" value="MADF"/>
    <property type="match status" value="1"/>
</dbReference>
<evidence type="ECO:0000313" key="3">
    <source>
        <dbReference type="EMBL" id="KAL2095929.1"/>
    </source>
</evidence>
<name>A0ABD1KA13_9TELE</name>
<feature type="domain" description="MADF" evidence="2">
    <location>
        <begin position="7"/>
        <end position="97"/>
    </location>
</feature>
<organism evidence="3 4">
    <name type="scientific">Coilia grayii</name>
    <name type="common">Gray's grenadier anchovy</name>
    <dbReference type="NCBI Taxonomy" id="363190"/>
    <lineage>
        <taxon>Eukaryota</taxon>
        <taxon>Metazoa</taxon>
        <taxon>Chordata</taxon>
        <taxon>Craniata</taxon>
        <taxon>Vertebrata</taxon>
        <taxon>Euteleostomi</taxon>
        <taxon>Actinopterygii</taxon>
        <taxon>Neopterygii</taxon>
        <taxon>Teleostei</taxon>
        <taxon>Clupei</taxon>
        <taxon>Clupeiformes</taxon>
        <taxon>Clupeoidei</taxon>
        <taxon>Engraulidae</taxon>
        <taxon>Coilinae</taxon>
        <taxon>Coilia</taxon>
    </lineage>
</organism>
<dbReference type="InterPro" id="IPR006578">
    <property type="entry name" value="MADF-dom"/>
</dbReference>
<dbReference type="Proteomes" id="UP001591681">
    <property type="component" value="Unassembled WGS sequence"/>
</dbReference>
<evidence type="ECO:0000256" key="1">
    <source>
        <dbReference type="SAM" id="MobiDB-lite"/>
    </source>
</evidence>
<evidence type="ECO:0000259" key="2">
    <source>
        <dbReference type="PROSITE" id="PS51029"/>
    </source>
</evidence>
<gene>
    <name evidence="3" type="ORF">ACEWY4_008077</name>
</gene>
<reference evidence="3 4" key="1">
    <citation type="submission" date="2024-09" db="EMBL/GenBank/DDBJ databases">
        <title>A chromosome-level genome assembly of Gray's grenadier anchovy, Coilia grayii.</title>
        <authorList>
            <person name="Fu Z."/>
        </authorList>
    </citation>
    <scope>NUCLEOTIDE SEQUENCE [LARGE SCALE GENOMIC DNA]</scope>
    <source>
        <strain evidence="3">G4</strain>
        <tissue evidence="3">Muscle</tissue>
    </source>
</reference>
<keyword evidence="4" id="KW-1185">Reference proteome</keyword>
<accession>A0ABD1KA13</accession>
<comment type="caution">
    <text evidence="3">The sequence shown here is derived from an EMBL/GenBank/DDBJ whole genome shotgun (WGS) entry which is preliminary data.</text>
</comment>
<sequence length="303" mass="35594">MNEFERLLMEEVRKHEHLYDCFSPHYKDFEMAAKSWNEISLNMGEHVSECTKRWKNLRDKYVRVRKRLTASDPETRERKLRVPAFYTQLSWLAPHVKHRNRDSVDGDNEEDSNVNMACSLLSESTAFCYNLPESRETNHMISENVDRYVSNDNISNGYLGGPHSSPKNPISEHYKKTPINYSENHEAMGHRNLIKTKKFGPHTTPVEPSPPSPDLRVAPAQKRKRQELEDRLQQQVARLEERRAQLQQQRTTLRDNDELSRFGQTVADMLRRLPEEFRPEAMFDVHKLLFEKQQQAKTKSTSS</sequence>
<protein>
    <recommendedName>
        <fullName evidence="2">MADF domain-containing protein</fullName>
    </recommendedName>
</protein>
<evidence type="ECO:0000313" key="4">
    <source>
        <dbReference type="Proteomes" id="UP001591681"/>
    </source>
</evidence>
<dbReference type="EMBL" id="JBHFQA010000007">
    <property type="protein sequence ID" value="KAL2095929.1"/>
    <property type="molecule type" value="Genomic_DNA"/>
</dbReference>
<dbReference type="PANTHER" id="PTHR12243">
    <property type="entry name" value="MADF DOMAIN TRANSCRIPTION FACTOR"/>
    <property type="match status" value="1"/>
</dbReference>
<dbReference type="PROSITE" id="PS51029">
    <property type="entry name" value="MADF"/>
    <property type="match status" value="1"/>
</dbReference>
<dbReference type="InterPro" id="IPR039353">
    <property type="entry name" value="TF_Adf1"/>
</dbReference>
<proteinExistence type="predicted"/>
<dbReference type="AlphaFoldDB" id="A0ABD1KA13"/>
<feature type="region of interest" description="Disordered" evidence="1">
    <location>
        <begin position="197"/>
        <end position="229"/>
    </location>
</feature>